<evidence type="ECO:0000313" key="2">
    <source>
        <dbReference type="EMBL" id="EED96459.1"/>
    </source>
</evidence>
<keyword evidence="3" id="KW-1185">Reference proteome</keyword>
<protein>
    <submittedName>
        <fullName evidence="2">Uncharacterized protein</fullName>
    </submittedName>
</protein>
<feature type="region of interest" description="Disordered" evidence="1">
    <location>
        <begin position="57"/>
        <end position="168"/>
    </location>
</feature>
<feature type="compositionally biased region" description="Polar residues" evidence="1">
    <location>
        <begin position="153"/>
        <end position="168"/>
    </location>
</feature>
<dbReference type="EMBL" id="CM000638">
    <property type="protein sequence ID" value="EED96459.1"/>
    <property type="molecule type" value="Genomic_DNA"/>
</dbReference>
<feature type="compositionally biased region" description="Basic and acidic residues" evidence="1">
    <location>
        <begin position="79"/>
        <end position="98"/>
    </location>
</feature>
<gene>
    <name evidence="2" type="ORF">THAPSDRAFT_1481</name>
</gene>
<feature type="compositionally biased region" description="Basic residues" evidence="1">
    <location>
        <begin position="128"/>
        <end position="145"/>
    </location>
</feature>
<feature type="compositionally biased region" description="Basic and acidic residues" evidence="1">
    <location>
        <begin position="306"/>
        <end position="316"/>
    </location>
</feature>
<feature type="region of interest" description="Disordered" evidence="1">
    <location>
        <begin position="301"/>
        <end position="433"/>
    </location>
</feature>
<dbReference type="KEGG" id="tps:THAPSDRAFT_1481"/>
<dbReference type="SUPFAM" id="SSF82185">
    <property type="entry name" value="Histone H3 K4-specific methyltransferase SET7/9 N-terminal domain"/>
    <property type="match status" value="1"/>
</dbReference>
<dbReference type="PaxDb" id="35128-Thaps1481"/>
<proteinExistence type="predicted"/>
<feature type="compositionally biased region" description="Polar residues" evidence="1">
    <location>
        <begin position="106"/>
        <end position="115"/>
    </location>
</feature>
<dbReference type="RefSeq" id="XP_002286818.1">
    <property type="nucleotide sequence ID" value="XM_002286782.1"/>
</dbReference>
<reference evidence="2 3" key="2">
    <citation type="journal article" date="2008" name="Nature">
        <title>The Phaeodactylum genome reveals the evolutionary history of diatom genomes.</title>
        <authorList>
            <person name="Bowler C."/>
            <person name="Allen A.E."/>
            <person name="Badger J.H."/>
            <person name="Grimwood J."/>
            <person name="Jabbari K."/>
            <person name="Kuo A."/>
            <person name="Maheswari U."/>
            <person name="Martens C."/>
            <person name="Maumus F."/>
            <person name="Otillar R.P."/>
            <person name="Rayko E."/>
            <person name="Salamov A."/>
            <person name="Vandepoele K."/>
            <person name="Beszteri B."/>
            <person name="Gruber A."/>
            <person name="Heijde M."/>
            <person name="Katinka M."/>
            <person name="Mock T."/>
            <person name="Valentin K."/>
            <person name="Verret F."/>
            <person name="Berges J.A."/>
            <person name="Brownlee C."/>
            <person name="Cadoret J.P."/>
            <person name="Chiovitti A."/>
            <person name="Choi C.J."/>
            <person name="Coesel S."/>
            <person name="De Martino A."/>
            <person name="Detter J.C."/>
            <person name="Durkin C."/>
            <person name="Falciatore A."/>
            <person name="Fournet J."/>
            <person name="Haruta M."/>
            <person name="Huysman M.J."/>
            <person name="Jenkins B.D."/>
            <person name="Jiroutova K."/>
            <person name="Jorgensen R.E."/>
            <person name="Joubert Y."/>
            <person name="Kaplan A."/>
            <person name="Kroger N."/>
            <person name="Kroth P.G."/>
            <person name="La Roche J."/>
            <person name="Lindquist E."/>
            <person name="Lommer M."/>
            <person name="Martin-Jezequel V."/>
            <person name="Lopez P.J."/>
            <person name="Lucas S."/>
            <person name="Mangogna M."/>
            <person name="McGinnis K."/>
            <person name="Medlin L.K."/>
            <person name="Montsant A."/>
            <person name="Oudot-Le Secq M.P."/>
            <person name="Napoli C."/>
            <person name="Obornik M."/>
            <person name="Parker M.S."/>
            <person name="Petit J.L."/>
            <person name="Porcel B.M."/>
            <person name="Poulsen N."/>
            <person name="Robison M."/>
            <person name="Rychlewski L."/>
            <person name="Rynearson T.A."/>
            <person name="Schmutz J."/>
            <person name="Shapiro H."/>
            <person name="Siaut M."/>
            <person name="Stanley M."/>
            <person name="Sussman M.R."/>
            <person name="Taylor A.R."/>
            <person name="Vardi A."/>
            <person name="von Dassow P."/>
            <person name="Vyverman W."/>
            <person name="Willis A."/>
            <person name="Wyrwicz L.S."/>
            <person name="Rokhsar D.S."/>
            <person name="Weissenbach J."/>
            <person name="Armbrust E.V."/>
            <person name="Green B.R."/>
            <person name="Van de Peer Y."/>
            <person name="Grigoriev I.V."/>
        </authorList>
    </citation>
    <scope>NUCLEOTIDE SEQUENCE [LARGE SCALE GENOMIC DNA]</scope>
    <source>
        <strain evidence="2 3">CCMP1335</strain>
    </source>
</reference>
<evidence type="ECO:0000256" key="1">
    <source>
        <dbReference type="SAM" id="MobiDB-lite"/>
    </source>
</evidence>
<reference evidence="2 3" key="1">
    <citation type="journal article" date="2004" name="Science">
        <title>The genome of the diatom Thalassiosira pseudonana: ecology, evolution, and metabolism.</title>
        <authorList>
            <person name="Armbrust E.V."/>
            <person name="Berges J.A."/>
            <person name="Bowler C."/>
            <person name="Green B.R."/>
            <person name="Martinez D."/>
            <person name="Putnam N.H."/>
            <person name="Zhou S."/>
            <person name="Allen A.E."/>
            <person name="Apt K.E."/>
            <person name="Bechner M."/>
            <person name="Brzezinski M.A."/>
            <person name="Chaal B.K."/>
            <person name="Chiovitti A."/>
            <person name="Davis A.K."/>
            <person name="Demarest M.S."/>
            <person name="Detter J.C."/>
            <person name="Glavina T."/>
            <person name="Goodstein D."/>
            <person name="Hadi M.Z."/>
            <person name="Hellsten U."/>
            <person name="Hildebrand M."/>
            <person name="Jenkins B.D."/>
            <person name="Jurka J."/>
            <person name="Kapitonov V.V."/>
            <person name="Kroger N."/>
            <person name="Lau W.W."/>
            <person name="Lane T.W."/>
            <person name="Larimer F.W."/>
            <person name="Lippmeier J.C."/>
            <person name="Lucas S."/>
            <person name="Medina M."/>
            <person name="Montsant A."/>
            <person name="Obornik M."/>
            <person name="Parker M.S."/>
            <person name="Palenik B."/>
            <person name="Pazour G.J."/>
            <person name="Richardson P.M."/>
            <person name="Rynearson T.A."/>
            <person name="Saito M.A."/>
            <person name="Schwartz D.C."/>
            <person name="Thamatrakoln K."/>
            <person name="Valentin K."/>
            <person name="Vardi A."/>
            <person name="Wilkerson F.P."/>
            <person name="Rokhsar D.S."/>
        </authorList>
    </citation>
    <scope>NUCLEOTIDE SEQUENCE [LARGE SCALE GENOMIC DNA]</scope>
    <source>
        <strain evidence="2 3">CCMP1335</strain>
    </source>
</reference>
<evidence type="ECO:0000313" key="3">
    <source>
        <dbReference type="Proteomes" id="UP000001449"/>
    </source>
</evidence>
<dbReference type="HOGENOM" id="CLU_633864_0_0_1"/>
<dbReference type="GeneID" id="7442932"/>
<sequence length="433" mass="46712">MGDGKLNTAEHDHRGRCIRHPDIRLRKKKLLGGWKILIGHCPECCLDEMRRVRDEIEGADRDSVSGAGGGERRKKSSRKEKESKEERRAKRKEKEGRSHRTKKSSSDQVSLNSEGYHSHHGTPQEIHRGHHHHGSSSGRHHHQHRHREDEGSSEATGSTAQMSGNSSVVSEQYISRYGHDNGMMMSPMGSPTPSYNNNPHATAPSAVQRTMVLSMAFTDPTTGQRGTYTGQVNSINHKPDGKGTVYYNNGMIAEGEWRGGLLLGDDGAEDEGEMMMDGGVVGGGEYGYDASGRGTAAVAASSYYDQDQRRRDRSLSREAAGGGGAPRSRSRGPPAKPHSSGGDFSGNLHRLDKLGGASRSRPRGGSASVQSYNSRGSYAGPSGSASVQIGYSGGSVANYSVGHYASGGGDYHQRQAQSFHGVGQRTKRGEYEP</sequence>
<feature type="compositionally biased region" description="Low complexity" evidence="1">
    <location>
        <begin position="355"/>
        <end position="368"/>
    </location>
</feature>
<dbReference type="AlphaFoldDB" id="B8BR27"/>
<name>B8BR27_THAPS</name>
<dbReference type="eggNOG" id="ENOG502QZB5">
    <property type="taxonomic scope" value="Eukaryota"/>
</dbReference>
<organism evidence="2 3">
    <name type="scientific">Thalassiosira pseudonana</name>
    <name type="common">Marine diatom</name>
    <name type="synonym">Cyclotella nana</name>
    <dbReference type="NCBI Taxonomy" id="35128"/>
    <lineage>
        <taxon>Eukaryota</taxon>
        <taxon>Sar</taxon>
        <taxon>Stramenopiles</taxon>
        <taxon>Ochrophyta</taxon>
        <taxon>Bacillariophyta</taxon>
        <taxon>Coscinodiscophyceae</taxon>
        <taxon>Thalassiosirophycidae</taxon>
        <taxon>Thalassiosirales</taxon>
        <taxon>Thalassiosiraceae</taxon>
        <taxon>Thalassiosira</taxon>
    </lineage>
</organism>
<dbReference type="InParanoid" id="B8BR27"/>
<dbReference type="Proteomes" id="UP000001449">
    <property type="component" value="Chromosome 1"/>
</dbReference>
<accession>B8BR27</accession>